<name>A0A5B7D401_PORTR</name>
<dbReference type="InterPro" id="IPR000634">
    <property type="entry name" value="Ser/Thr_deHydtase_PyrdxlP-BS"/>
</dbReference>
<comment type="similarity">
    <text evidence="5">Belongs to the serine/threonine dehydratase family.</text>
</comment>
<evidence type="ECO:0000256" key="8">
    <source>
        <dbReference type="ARBA" id="ARBA00022898"/>
    </source>
</evidence>
<dbReference type="EMBL" id="VSRR010000443">
    <property type="protein sequence ID" value="MPC15634.1"/>
    <property type="molecule type" value="Genomic_DNA"/>
</dbReference>
<evidence type="ECO:0000256" key="3">
    <source>
        <dbReference type="ARBA" id="ARBA00001936"/>
    </source>
</evidence>
<dbReference type="GO" id="GO:0070179">
    <property type="term" value="P:D-serine biosynthetic process"/>
    <property type="evidence" value="ECO:0007669"/>
    <property type="project" value="TreeGrafter"/>
</dbReference>
<comment type="catalytic activity">
    <reaction evidence="10">
        <text>L-serine = pyruvate + NH4(+)</text>
        <dbReference type="Rhea" id="RHEA:19169"/>
        <dbReference type="ChEBI" id="CHEBI:15361"/>
        <dbReference type="ChEBI" id="CHEBI:28938"/>
        <dbReference type="ChEBI" id="CHEBI:33384"/>
        <dbReference type="EC" id="4.3.1.17"/>
    </reaction>
</comment>
<keyword evidence="7" id="KW-0460">Magnesium</keyword>
<dbReference type="PANTHER" id="PTHR43050">
    <property type="entry name" value="SERINE / THREONINE RACEMASE FAMILY MEMBER"/>
    <property type="match status" value="1"/>
</dbReference>
<evidence type="ECO:0000256" key="1">
    <source>
        <dbReference type="ARBA" id="ARBA00001913"/>
    </source>
</evidence>
<reference evidence="12 13" key="1">
    <citation type="submission" date="2019-05" db="EMBL/GenBank/DDBJ databases">
        <title>Another draft genome of Portunus trituberculatus and its Hox gene families provides insights of decapod evolution.</title>
        <authorList>
            <person name="Jeong J.-H."/>
            <person name="Song I."/>
            <person name="Kim S."/>
            <person name="Choi T."/>
            <person name="Kim D."/>
            <person name="Ryu S."/>
            <person name="Kim W."/>
        </authorList>
    </citation>
    <scope>NUCLEOTIDE SEQUENCE [LARGE SCALE GENOMIC DNA]</scope>
    <source>
        <tissue evidence="12">Muscle</tissue>
    </source>
</reference>
<dbReference type="GO" id="GO:0003941">
    <property type="term" value="F:L-serine ammonia-lyase activity"/>
    <property type="evidence" value="ECO:0007669"/>
    <property type="project" value="UniProtKB-EC"/>
</dbReference>
<comment type="cofactor">
    <cofactor evidence="3">
        <name>Mn(2+)</name>
        <dbReference type="ChEBI" id="CHEBI:29035"/>
    </cofactor>
</comment>
<evidence type="ECO:0000313" key="13">
    <source>
        <dbReference type="Proteomes" id="UP000324222"/>
    </source>
</evidence>
<evidence type="ECO:0000313" key="12">
    <source>
        <dbReference type="EMBL" id="MPC15634.1"/>
    </source>
</evidence>
<dbReference type="FunFam" id="3.40.50.1100:FF:000005">
    <property type="entry name" value="Threonine dehydratase catabolic"/>
    <property type="match status" value="1"/>
</dbReference>
<dbReference type="GO" id="GO:0005524">
    <property type="term" value="F:ATP binding"/>
    <property type="evidence" value="ECO:0007669"/>
    <property type="project" value="TreeGrafter"/>
</dbReference>
<dbReference type="OrthoDB" id="4418812at2759"/>
<dbReference type="AlphaFoldDB" id="A0A5B7D401"/>
<dbReference type="PROSITE" id="PS00165">
    <property type="entry name" value="DEHYDRATASE_SER_THR"/>
    <property type="match status" value="1"/>
</dbReference>
<evidence type="ECO:0000256" key="10">
    <source>
        <dbReference type="ARBA" id="ARBA00049406"/>
    </source>
</evidence>
<keyword evidence="9" id="KW-0456">Lyase</keyword>
<feature type="domain" description="Tryptophan synthase beta chain-like PALP" evidence="11">
    <location>
        <begin position="22"/>
        <end position="135"/>
    </location>
</feature>
<evidence type="ECO:0000256" key="2">
    <source>
        <dbReference type="ARBA" id="ARBA00001933"/>
    </source>
</evidence>
<dbReference type="GO" id="GO:0000287">
    <property type="term" value="F:magnesium ion binding"/>
    <property type="evidence" value="ECO:0007669"/>
    <property type="project" value="TreeGrafter"/>
</dbReference>
<gene>
    <name evidence="12" type="primary">srr_0</name>
    <name evidence="12" type="ORF">E2C01_008434</name>
</gene>
<organism evidence="12 13">
    <name type="scientific">Portunus trituberculatus</name>
    <name type="common">Swimming crab</name>
    <name type="synonym">Neptunus trituberculatus</name>
    <dbReference type="NCBI Taxonomy" id="210409"/>
    <lineage>
        <taxon>Eukaryota</taxon>
        <taxon>Metazoa</taxon>
        <taxon>Ecdysozoa</taxon>
        <taxon>Arthropoda</taxon>
        <taxon>Crustacea</taxon>
        <taxon>Multicrustacea</taxon>
        <taxon>Malacostraca</taxon>
        <taxon>Eumalacostraca</taxon>
        <taxon>Eucarida</taxon>
        <taxon>Decapoda</taxon>
        <taxon>Pleocyemata</taxon>
        <taxon>Brachyura</taxon>
        <taxon>Eubrachyura</taxon>
        <taxon>Portunoidea</taxon>
        <taxon>Portunidae</taxon>
        <taxon>Portuninae</taxon>
        <taxon>Portunus</taxon>
    </lineage>
</organism>
<dbReference type="Pfam" id="PF00291">
    <property type="entry name" value="PALP"/>
    <property type="match status" value="1"/>
</dbReference>
<dbReference type="InterPro" id="IPR036052">
    <property type="entry name" value="TrpB-like_PALP_sf"/>
</dbReference>
<keyword evidence="8" id="KW-0663">Pyridoxal phosphate</keyword>
<proteinExistence type="inferred from homology"/>
<evidence type="ECO:0000256" key="5">
    <source>
        <dbReference type="ARBA" id="ARBA00010869"/>
    </source>
</evidence>
<dbReference type="GO" id="GO:0018114">
    <property type="term" value="F:threonine racemase activity"/>
    <property type="evidence" value="ECO:0007669"/>
    <property type="project" value="TreeGrafter"/>
</dbReference>
<protein>
    <recommendedName>
        <fullName evidence="6">L-serine ammonia-lyase</fullName>
        <ecNumber evidence="6">4.3.1.17</ecNumber>
    </recommendedName>
</protein>
<dbReference type="PANTHER" id="PTHR43050:SF1">
    <property type="entry name" value="SERINE RACEMASE"/>
    <property type="match status" value="1"/>
</dbReference>
<dbReference type="GO" id="GO:0030378">
    <property type="term" value="F:serine racemase activity"/>
    <property type="evidence" value="ECO:0007669"/>
    <property type="project" value="TreeGrafter"/>
</dbReference>
<comment type="cofactor">
    <cofactor evidence="4">
        <name>Mg(2+)</name>
        <dbReference type="ChEBI" id="CHEBI:18420"/>
    </cofactor>
</comment>
<dbReference type="Proteomes" id="UP000324222">
    <property type="component" value="Unassembled WGS sequence"/>
</dbReference>
<keyword evidence="13" id="KW-1185">Reference proteome</keyword>
<comment type="cofactor">
    <cofactor evidence="1">
        <name>Ca(2+)</name>
        <dbReference type="ChEBI" id="CHEBI:29108"/>
    </cofactor>
</comment>
<evidence type="ECO:0000256" key="7">
    <source>
        <dbReference type="ARBA" id="ARBA00022842"/>
    </source>
</evidence>
<dbReference type="SUPFAM" id="SSF53686">
    <property type="entry name" value="Tryptophan synthase beta subunit-like PLP-dependent enzymes"/>
    <property type="match status" value="1"/>
</dbReference>
<dbReference type="EC" id="4.3.1.17" evidence="6"/>
<evidence type="ECO:0000256" key="6">
    <source>
        <dbReference type="ARBA" id="ARBA00012093"/>
    </source>
</evidence>
<dbReference type="GO" id="GO:0030170">
    <property type="term" value="F:pyridoxal phosphate binding"/>
    <property type="evidence" value="ECO:0007669"/>
    <property type="project" value="InterPro"/>
</dbReference>
<dbReference type="Gene3D" id="3.40.50.1100">
    <property type="match status" value="2"/>
</dbReference>
<sequence>MSTPFGLREVREAYRRAGRWLHRTPVLTSRCLDQLAGRQLFFKAENLQKTGSFKARGACNAVFIEKEINPASPGVVTHSTGNHGQAVAYAAKCAGLPCSVVVPRDTPKVKCSAIEEYGAELVFCEPSPRSRGDFAPTDFYNFSRSLTITQYCDVSVLSCSGLLVFPVEPAGKFLEKSLRSQERLWPNPPQFLDTIADAIRTQQTFEKVFLHE</sequence>
<comment type="caution">
    <text evidence="12">The sequence shown here is derived from an EMBL/GenBank/DDBJ whole genome shotgun (WGS) entry which is preliminary data.</text>
</comment>
<dbReference type="InterPro" id="IPR001926">
    <property type="entry name" value="TrpB-like_PALP"/>
</dbReference>
<evidence type="ECO:0000259" key="11">
    <source>
        <dbReference type="Pfam" id="PF00291"/>
    </source>
</evidence>
<comment type="cofactor">
    <cofactor evidence="2">
        <name>pyridoxal 5'-phosphate</name>
        <dbReference type="ChEBI" id="CHEBI:597326"/>
    </cofactor>
</comment>
<evidence type="ECO:0000256" key="4">
    <source>
        <dbReference type="ARBA" id="ARBA00001946"/>
    </source>
</evidence>
<accession>A0A5B7D401</accession>
<evidence type="ECO:0000256" key="9">
    <source>
        <dbReference type="ARBA" id="ARBA00023239"/>
    </source>
</evidence>